<comment type="caution">
    <text evidence="1">The sequence shown here is derived from an EMBL/GenBank/DDBJ whole genome shotgun (WGS) entry which is preliminary data.</text>
</comment>
<organism evidence="1 2">
    <name type="scientific">Diphasiastrum complanatum</name>
    <name type="common">Issler's clubmoss</name>
    <name type="synonym">Lycopodium complanatum</name>
    <dbReference type="NCBI Taxonomy" id="34168"/>
    <lineage>
        <taxon>Eukaryota</taxon>
        <taxon>Viridiplantae</taxon>
        <taxon>Streptophyta</taxon>
        <taxon>Embryophyta</taxon>
        <taxon>Tracheophyta</taxon>
        <taxon>Lycopodiopsida</taxon>
        <taxon>Lycopodiales</taxon>
        <taxon>Lycopodiaceae</taxon>
        <taxon>Lycopodioideae</taxon>
        <taxon>Diphasiastrum</taxon>
    </lineage>
</organism>
<dbReference type="Proteomes" id="UP001162992">
    <property type="component" value="Chromosome 14"/>
</dbReference>
<keyword evidence="2" id="KW-1185">Reference proteome</keyword>
<gene>
    <name evidence="1" type="ORF">O6H91_14G043500</name>
</gene>
<evidence type="ECO:0000313" key="2">
    <source>
        <dbReference type="Proteomes" id="UP001162992"/>
    </source>
</evidence>
<protein>
    <submittedName>
        <fullName evidence="1">Uncharacterized protein</fullName>
    </submittedName>
</protein>
<name>A0ACC2BNR0_DIPCM</name>
<evidence type="ECO:0000313" key="1">
    <source>
        <dbReference type="EMBL" id="KAJ7531423.1"/>
    </source>
</evidence>
<reference evidence="2" key="1">
    <citation type="journal article" date="2024" name="Proc. Natl. Acad. Sci. U.S.A.">
        <title>Extraordinary preservation of gene collinearity over three hundred million years revealed in homosporous lycophytes.</title>
        <authorList>
            <person name="Li C."/>
            <person name="Wickell D."/>
            <person name="Kuo L.Y."/>
            <person name="Chen X."/>
            <person name="Nie B."/>
            <person name="Liao X."/>
            <person name="Peng D."/>
            <person name="Ji J."/>
            <person name="Jenkins J."/>
            <person name="Williams M."/>
            <person name="Shu S."/>
            <person name="Plott C."/>
            <person name="Barry K."/>
            <person name="Rajasekar S."/>
            <person name="Grimwood J."/>
            <person name="Han X."/>
            <person name="Sun S."/>
            <person name="Hou Z."/>
            <person name="He W."/>
            <person name="Dai G."/>
            <person name="Sun C."/>
            <person name="Schmutz J."/>
            <person name="Leebens-Mack J.H."/>
            <person name="Li F.W."/>
            <person name="Wang L."/>
        </authorList>
    </citation>
    <scope>NUCLEOTIDE SEQUENCE [LARGE SCALE GENOMIC DNA]</scope>
    <source>
        <strain evidence="2">cv. PW_Plant_1</strain>
    </source>
</reference>
<sequence>MDSNVSMIQSANGTMVQGSMNTSPEETHLLVSRSKEDEVTEQQAGGYDLSDEEAAADSSSSSASSQNSPREACFTSPNWPQSYKKSMNTYSNVVSPTFGFFSPPVKLSSPVLSYCVKCTPSSNDKASPLSESLSVPLLQEKAENIQLNRELVSVPPLHNGKAFRKVHLKETLQPQRDSHAECHLRLAERRCSFMQATVNGINVLAGVGVLSTPYALKQGGWISLIVLLFFALICCYTGILLRHCLESKPGLATYPDIGGAAFGISGRLIVSMILYTELYACSVEFLILEGDNLSSLFPGAHLNVFGYQMDSPKFFTILAALLVLPTVWLRDLSRLSYLSAGGVIASIVIVLAVFWVGAIDGIGFHNHGRFADLANLPMSVGLFGFCYSGHAVFPDIYSSMKNPTQFNRVLQVSFVVCTIMYGGVGVLGYRMFGQETESQVTLNLPKTFLASQIAIWTTVINPLTKYALTITPVALSLEELVPNNYTLRNHWASIVIRTALVASTLLVALLVPYFGLVMALIGSFLSVTGSFILPCACFWFIQGSKLSIHQGGLCIAILITGVLAAIAGTYYSISEILSNFMA</sequence>
<dbReference type="EMBL" id="CM055105">
    <property type="protein sequence ID" value="KAJ7531423.1"/>
    <property type="molecule type" value="Genomic_DNA"/>
</dbReference>
<proteinExistence type="predicted"/>
<accession>A0ACC2BNR0</accession>